<reference evidence="2" key="1">
    <citation type="submission" date="2023-06" db="EMBL/GenBank/DDBJ databases">
        <title>Survivors Of The Sea: Transcriptome response of Skeletonema marinoi to long-term dormancy.</title>
        <authorList>
            <person name="Pinder M.I.M."/>
            <person name="Kourtchenko O."/>
            <person name="Robertson E.K."/>
            <person name="Larsson T."/>
            <person name="Maumus F."/>
            <person name="Osuna-Cruz C.M."/>
            <person name="Vancaester E."/>
            <person name="Stenow R."/>
            <person name="Vandepoele K."/>
            <person name="Ploug H."/>
            <person name="Bruchert V."/>
            <person name="Godhe A."/>
            <person name="Topel M."/>
        </authorList>
    </citation>
    <scope>NUCLEOTIDE SEQUENCE</scope>
    <source>
        <strain evidence="2">R05AC</strain>
    </source>
</reference>
<evidence type="ECO:0000313" key="2">
    <source>
        <dbReference type="EMBL" id="KAK1747366.1"/>
    </source>
</evidence>
<proteinExistence type="predicted"/>
<protein>
    <submittedName>
        <fullName evidence="2">Uncharacterized protein</fullName>
    </submittedName>
</protein>
<comment type="caution">
    <text evidence="2">The sequence shown here is derived from an EMBL/GenBank/DDBJ whole genome shotgun (WGS) entry which is preliminary data.</text>
</comment>
<evidence type="ECO:0000256" key="1">
    <source>
        <dbReference type="SAM" id="Phobius"/>
    </source>
</evidence>
<dbReference type="AlphaFoldDB" id="A0AAD8YIU6"/>
<keyword evidence="1" id="KW-0472">Membrane</keyword>
<feature type="transmembrane region" description="Helical" evidence="1">
    <location>
        <begin position="396"/>
        <end position="421"/>
    </location>
</feature>
<name>A0AAD8YIU6_9STRA</name>
<evidence type="ECO:0000313" key="3">
    <source>
        <dbReference type="Proteomes" id="UP001224775"/>
    </source>
</evidence>
<feature type="transmembrane region" description="Helical" evidence="1">
    <location>
        <begin position="328"/>
        <end position="357"/>
    </location>
</feature>
<feature type="transmembrane region" description="Helical" evidence="1">
    <location>
        <begin position="223"/>
        <end position="245"/>
    </location>
</feature>
<keyword evidence="3" id="KW-1185">Reference proteome</keyword>
<organism evidence="2 3">
    <name type="scientific">Skeletonema marinoi</name>
    <dbReference type="NCBI Taxonomy" id="267567"/>
    <lineage>
        <taxon>Eukaryota</taxon>
        <taxon>Sar</taxon>
        <taxon>Stramenopiles</taxon>
        <taxon>Ochrophyta</taxon>
        <taxon>Bacillariophyta</taxon>
        <taxon>Coscinodiscophyceae</taxon>
        <taxon>Thalassiosirophycidae</taxon>
        <taxon>Thalassiosirales</taxon>
        <taxon>Skeletonemataceae</taxon>
        <taxon>Skeletonema</taxon>
        <taxon>Skeletonema marinoi-dohrnii complex</taxon>
    </lineage>
</organism>
<keyword evidence="1" id="KW-0812">Transmembrane</keyword>
<dbReference type="Proteomes" id="UP001224775">
    <property type="component" value="Unassembled WGS sequence"/>
</dbReference>
<gene>
    <name evidence="2" type="ORF">QTG54_001329</name>
</gene>
<keyword evidence="1" id="KW-1133">Transmembrane helix</keyword>
<dbReference type="EMBL" id="JATAAI010000002">
    <property type="protein sequence ID" value="KAK1747366.1"/>
    <property type="molecule type" value="Genomic_DNA"/>
</dbReference>
<sequence length="458" mass="51604">MSAQEQYERYAHISRQLSLNSNVTDDPIAAERGGEAVIVAQHGIKKCQAAIAMHDNLSQEVDLNASDDDKEEELFGYTHSVYFHKMDHLIRGGMIPPVDLVQHIIQLCPDSASMTTDHGETALGLACNGFVPACEVVIQALVKAFPSTRNLMSRNYHVDPSPSVSPNIDNYKKSLQIHLEYDPSQDSKSQFLRDLLHFPKNLLVVSFEKEHTRRVLNDICGRGPYVALLMADFYIQLMTIISFTIGCNYGFKGNGSTTPMLIGSAYWIFRRFASAMGSSSIIVSLMYESWRLLNLLQAFVLMSASIYLRNNGIDLLNEEGVSGTWRNILILTSGLIWLNLLGIVCHIMKGFSVFVYATTQNRKEKKRAAAGNNNDESPIKTDWFVKFVTLQRGNRLIVNLSIVIIMLLWIIAGLCTLGLVWPRHIRRKIFTPTTTDHIKTDDNAEIDELLQMKEENME</sequence>
<accession>A0AAD8YIU6</accession>